<proteinExistence type="predicted"/>
<evidence type="ECO:0000313" key="1">
    <source>
        <dbReference type="EMBL" id="KAF2137104.1"/>
    </source>
</evidence>
<protein>
    <submittedName>
        <fullName evidence="1">Uncharacterized protein</fullName>
    </submittedName>
</protein>
<dbReference type="RefSeq" id="XP_033392822.1">
    <property type="nucleotide sequence ID" value="XM_033535065.1"/>
</dbReference>
<accession>A0A6A6B1K7</accession>
<organism evidence="1 2">
    <name type="scientific">Aplosporella prunicola CBS 121167</name>
    <dbReference type="NCBI Taxonomy" id="1176127"/>
    <lineage>
        <taxon>Eukaryota</taxon>
        <taxon>Fungi</taxon>
        <taxon>Dikarya</taxon>
        <taxon>Ascomycota</taxon>
        <taxon>Pezizomycotina</taxon>
        <taxon>Dothideomycetes</taxon>
        <taxon>Dothideomycetes incertae sedis</taxon>
        <taxon>Botryosphaeriales</taxon>
        <taxon>Aplosporellaceae</taxon>
        <taxon>Aplosporella</taxon>
    </lineage>
</organism>
<sequence length="68" mass="8013">MMLVGTLMVDITCAIFIRTELQSMDREAPIRYDLDCRALHIFASPWKHYLDINGYARGYRVARSWFDV</sequence>
<reference evidence="1" key="1">
    <citation type="journal article" date="2020" name="Stud. Mycol.">
        <title>101 Dothideomycetes genomes: a test case for predicting lifestyles and emergence of pathogens.</title>
        <authorList>
            <person name="Haridas S."/>
            <person name="Albert R."/>
            <person name="Binder M."/>
            <person name="Bloem J."/>
            <person name="Labutti K."/>
            <person name="Salamov A."/>
            <person name="Andreopoulos B."/>
            <person name="Baker S."/>
            <person name="Barry K."/>
            <person name="Bills G."/>
            <person name="Bluhm B."/>
            <person name="Cannon C."/>
            <person name="Castanera R."/>
            <person name="Culley D."/>
            <person name="Daum C."/>
            <person name="Ezra D."/>
            <person name="Gonzalez J."/>
            <person name="Henrissat B."/>
            <person name="Kuo A."/>
            <person name="Liang C."/>
            <person name="Lipzen A."/>
            <person name="Lutzoni F."/>
            <person name="Magnuson J."/>
            <person name="Mondo S."/>
            <person name="Nolan M."/>
            <person name="Ohm R."/>
            <person name="Pangilinan J."/>
            <person name="Park H.-J."/>
            <person name="Ramirez L."/>
            <person name="Alfaro M."/>
            <person name="Sun H."/>
            <person name="Tritt A."/>
            <person name="Yoshinaga Y."/>
            <person name="Zwiers L.-H."/>
            <person name="Turgeon B."/>
            <person name="Goodwin S."/>
            <person name="Spatafora J."/>
            <person name="Crous P."/>
            <person name="Grigoriev I."/>
        </authorList>
    </citation>
    <scope>NUCLEOTIDE SEQUENCE</scope>
    <source>
        <strain evidence="1">CBS 121167</strain>
    </source>
</reference>
<gene>
    <name evidence="1" type="ORF">K452DRAFT_114247</name>
</gene>
<dbReference type="OrthoDB" id="5429468at2759"/>
<name>A0A6A6B1K7_9PEZI</name>
<dbReference type="GeneID" id="54292559"/>
<keyword evidence="2" id="KW-1185">Reference proteome</keyword>
<dbReference type="EMBL" id="ML995507">
    <property type="protein sequence ID" value="KAF2137104.1"/>
    <property type="molecule type" value="Genomic_DNA"/>
</dbReference>
<dbReference type="AlphaFoldDB" id="A0A6A6B1K7"/>
<dbReference type="Proteomes" id="UP000799438">
    <property type="component" value="Unassembled WGS sequence"/>
</dbReference>
<evidence type="ECO:0000313" key="2">
    <source>
        <dbReference type="Proteomes" id="UP000799438"/>
    </source>
</evidence>